<evidence type="ECO:0000256" key="2">
    <source>
        <dbReference type="ARBA" id="ARBA00022475"/>
    </source>
</evidence>
<dbReference type="HAMAP" id="MF_02078">
    <property type="entry name" value="MurJ_MviN"/>
    <property type="match status" value="1"/>
</dbReference>
<comment type="pathway">
    <text evidence="10">Cell wall biogenesis; peptidoglycan biosynthesis.</text>
</comment>
<evidence type="ECO:0000256" key="4">
    <source>
        <dbReference type="ARBA" id="ARBA00022960"/>
    </source>
</evidence>
<dbReference type="GO" id="GO:0009252">
    <property type="term" value="P:peptidoglycan biosynthetic process"/>
    <property type="evidence" value="ECO:0007669"/>
    <property type="project" value="UniProtKB-UniRule"/>
</dbReference>
<dbReference type="Pfam" id="PF03023">
    <property type="entry name" value="MurJ"/>
    <property type="match status" value="1"/>
</dbReference>
<dbReference type="InterPro" id="IPR051050">
    <property type="entry name" value="Lipid_II_flippase_MurJ/MviN"/>
</dbReference>
<dbReference type="PANTHER" id="PTHR47019">
    <property type="entry name" value="LIPID II FLIPPASE MURJ"/>
    <property type="match status" value="1"/>
</dbReference>
<feature type="transmembrane region" description="Helical" evidence="10">
    <location>
        <begin position="446"/>
        <end position="467"/>
    </location>
</feature>
<dbReference type="Proteomes" id="UP000196655">
    <property type="component" value="Unassembled WGS sequence"/>
</dbReference>
<dbReference type="PANTHER" id="PTHR47019:SF1">
    <property type="entry name" value="LIPID II FLIPPASE MURJ"/>
    <property type="match status" value="1"/>
</dbReference>
<proteinExistence type="inferred from homology"/>
<keyword evidence="10 11" id="KW-0961">Cell wall biogenesis/degradation</keyword>
<keyword evidence="7 10" id="KW-0472">Membrane</keyword>
<feature type="transmembrane region" description="Helical" evidence="10">
    <location>
        <begin position="473"/>
        <end position="500"/>
    </location>
</feature>
<organism evidence="12 13">
    <name type="scientific">Inquilinus limosus</name>
    <dbReference type="NCBI Taxonomy" id="171674"/>
    <lineage>
        <taxon>Bacteria</taxon>
        <taxon>Pseudomonadati</taxon>
        <taxon>Pseudomonadota</taxon>
        <taxon>Alphaproteobacteria</taxon>
        <taxon>Rhodospirillales</taxon>
        <taxon>Rhodospirillaceae</taxon>
        <taxon>Inquilinus</taxon>
    </lineage>
</organism>
<evidence type="ECO:0000256" key="8">
    <source>
        <dbReference type="ARBA" id="ARBA00060041"/>
    </source>
</evidence>
<keyword evidence="4 10" id="KW-0133">Cell shape</keyword>
<dbReference type="STRING" id="1122125.GCA_000423185_02689"/>
<evidence type="ECO:0000256" key="11">
    <source>
        <dbReference type="PIRNR" id="PIRNR002869"/>
    </source>
</evidence>
<reference evidence="13" key="1">
    <citation type="submission" date="2017-05" db="EMBL/GenBank/DDBJ databases">
        <authorList>
            <person name="Macchi M."/>
            <person name="Festa S."/>
            <person name="Coppotelli B.M."/>
            <person name="Morelli I.S."/>
        </authorList>
    </citation>
    <scope>NUCLEOTIDE SEQUENCE [LARGE SCALE GENOMIC DNA]</scope>
    <source>
        <strain evidence="13">I</strain>
    </source>
</reference>
<gene>
    <name evidence="10" type="primary">murJ</name>
    <name evidence="12" type="ORF">BWR60_18890</name>
</gene>
<keyword evidence="3 10" id="KW-0812">Transmembrane</keyword>
<evidence type="ECO:0000256" key="3">
    <source>
        <dbReference type="ARBA" id="ARBA00022692"/>
    </source>
</evidence>
<protein>
    <recommendedName>
        <fullName evidence="10">Probable lipid II flippase MurJ</fullName>
    </recommendedName>
</protein>
<dbReference type="GO" id="GO:0034204">
    <property type="term" value="P:lipid translocation"/>
    <property type="evidence" value="ECO:0007669"/>
    <property type="project" value="TreeGrafter"/>
</dbReference>
<dbReference type="CDD" id="cd13123">
    <property type="entry name" value="MATE_MurJ_like"/>
    <property type="match status" value="1"/>
</dbReference>
<evidence type="ECO:0000256" key="5">
    <source>
        <dbReference type="ARBA" id="ARBA00022984"/>
    </source>
</evidence>
<name>A0A211ZJY3_9PROT</name>
<sequence length="512" mass="54090">MYRKIASVGGLTLASRVLGLVRDQIIAAVLGAGPVADAFFLANRLPNHFRSLFAEGAFNVAFLPTFTTTLQREGKARALQLAEQVQAILLAVLLVVLVAALAAMPWLISVMEPGGATAAQTDLKVELTRITFPYLLFMSLVSLQGGVLNGLGRFGAAAAAPILLNLFMIGAVLGLTPFLPTAGHALAWGVFLSGIAQFLYLEWDMRRAGASLRLVWPELSPGVRKFFRALGPATLGAGMAQISVFADTIIAQALPTGAQSYLNYADRLNQLPLGVIGLAVGTVLLPEVTRRLAADDHEGALASQNRAIELTLALTLPFAIAFLVAAEPILAAMFERGRFTAIDSHQSALTLTAYAFGLPAVVLVRCLLPGFYARGDTATPVKIAVATVALNVGLKIALMDSLSQVGLAVGTSAGVWLNIILLAWVLHRRGHFQLDPAARRRLPRMVVAGLVMAAALWGLLVLAAPGLAGRSNLLAIATALAVLAVAGLVYLAALFGLGALRREDLRRLRRRG</sequence>
<keyword evidence="2 10" id="KW-1003">Cell membrane</keyword>
<dbReference type="EMBL" id="NHON01000035">
    <property type="protein sequence ID" value="OWJ65582.1"/>
    <property type="molecule type" value="Genomic_DNA"/>
</dbReference>
<feature type="transmembrane region" description="Helical" evidence="10">
    <location>
        <begin position="380"/>
        <end position="399"/>
    </location>
</feature>
<comment type="function">
    <text evidence="8 10 11">Involved in peptidoglycan biosynthesis. Transports lipid-linked peptidoglycan precursors from the inner to the outer leaflet of the cytoplasmic membrane.</text>
</comment>
<comment type="caution">
    <text evidence="12">The sequence shown here is derived from an EMBL/GenBank/DDBJ whole genome shotgun (WGS) entry which is preliminary data.</text>
</comment>
<dbReference type="RefSeq" id="WP_088152581.1">
    <property type="nucleotide sequence ID" value="NZ_NHON01000035.1"/>
</dbReference>
<dbReference type="PIRSF" id="PIRSF002869">
    <property type="entry name" value="MviN"/>
    <property type="match status" value="1"/>
</dbReference>
<comment type="caution">
    <text evidence="10">Lacks conserved residue(s) required for the propagation of feature annotation.</text>
</comment>
<dbReference type="PRINTS" id="PR01806">
    <property type="entry name" value="VIRFACTRMVIN"/>
</dbReference>
<dbReference type="UniPathway" id="UPA00219"/>
<dbReference type="GO" id="GO:0015648">
    <property type="term" value="F:lipid-linked peptidoglycan transporter activity"/>
    <property type="evidence" value="ECO:0007669"/>
    <property type="project" value="UniProtKB-UniRule"/>
</dbReference>
<feature type="transmembrane region" description="Helical" evidence="10">
    <location>
        <begin position="158"/>
        <end position="179"/>
    </location>
</feature>
<comment type="similarity">
    <text evidence="9 10 11">Belongs to the MurJ/MviN family.</text>
</comment>
<feature type="transmembrane region" description="Helical" evidence="10">
    <location>
        <begin position="310"/>
        <end position="334"/>
    </location>
</feature>
<feature type="transmembrane region" description="Helical" evidence="10">
    <location>
        <begin position="87"/>
        <end position="108"/>
    </location>
</feature>
<evidence type="ECO:0000256" key="10">
    <source>
        <dbReference type="HAMAP-Rule" id="MF_02078"/>
    </source>
</evidence>
<accession>A0A211ZJY3</accession>
<dbReference type="GO" id="GO:0005886">
    <property type="term" value="C:plasma membrane"/>
    <property type="evidence" value="ECO:0007669"/>
    <property type="project" value="UniProtKB-SubCell"/>
</dbReference>
<evidence type="ECO:0000313" key="13">
    <source>
        <dbReference type="Proteomes" id="UP000196655"/>
    </source>
</evidence>
<feature type="transmembrane region" description="Helical" evidence="10">
    <location>
        <begin position="405"/>
        <end position="426"/>
    </location>
</feature>
<dbReference type="GO" id="GO:0008360">
    <property type="term" value="P:regulation of cell shape"/>
    <property type="evidence" value="ECO:0007669"/>
    <property type="project" value="UniProtKB-UniRule"/>
</dbReference>
<comment type="subcellular location">
    <subcellularLocation>
        <location evidence="10">Cell inner membrane</location>
        <topology evidence="10">Multi-pass membrane protein</topology>
    </subcellularLocation>
    <subcellularLocation>
        <location evidence="1">Cell membrane</location>
        <topology evidence="1">Multi-pass membrane protein</topology>
    </subcellularLocation>
</comment>
<evidence type="ECO:0000256" key="7">
    <source>
        <dbReference type="ARBA" id="ARBA00023136"/>
    </source>
</evidence>
<dbReference type="InterPro" id="IPR004268">
    <property type="entry name" value="MurJ"/>
</dbReference>
<evidence type="ECO:0000313" key="12">
    <source>
        <dbReference type="EMBL" id="OWJ65582.1"/>
    </source>
</evidence>
<evidence type="ECO:0000256" key="1">
    <source>
        <dbReference type="ARBA" id="ARBA00004651"/>
    </source>
</evidence>
<keyword evidence="6 10" id="KW-1133">Transmembrane helix</keyword>
<keyword evidence="10 11" id="KW-0813">Transport</keyword>
<evidence type="ECO:0000256" key="6">
    <source>
        <dbReference type="ARBA" id="ARBA00022989"/>
    </source>
</evidence>
<feature type="transmembrane region" description="Helical" evidence="10">
    <location>
        <begin position="132"/>
        <end position="151"/>
    </location>
</feature>
<feature type="transmembrane region" description="Helical" evidence="10">
    <location>
        <begin position="185"/>
        <end position="203"/>
    </location>
</feature>
<keyword evidence="10" id="KW-0997">Cell inner membrane</keyword>
<evidence type="ECO:0000256" key="9">
    <source>
        <dbReference type="ARBA" id="ARBA00061532"/>
    </source>
</evidence>
<dbReference type="OrthoDB" id="9816572at2"/>
<keyword evidence="5 10" id="KW-0573">Peptidoglycan synthesis</keyword>
<feature type="transmembrane region" description="Helical" evidence="10">
    <location>
        <begin position="346"/>
        <end position="368"/>
    </location>
</feature>
<keyword evidence="13" id="KW-1185">Reference proteome</keyword>
<dbReference type="NCBIfam" id="TIGR01695">
    <property type="entry name" value="murJ_mviN"/>
    <property type="match status" value="1"/>
</dbReference>
<dbReference type="GO" id="GO:0071555">
    <property type="term" value="P:cell wall organization"/>
    <property type="evidence" value="ECO:0007669"/>
    <property type="project" value="UniProtKB-UniRule"/>
</dbReference>
<dbReference type="AlphaFoldDB" id="A0A211ZJY3"/>